<keyword evidence="4" id="KW-1185">Reference proteome</keyword>
<evidence type="ECO:0000313" key="3">
    <source>
        <dbReference type="EMBL" id="MFC4386914.1"/>
    </source>
</evidence>
<evidence type="ECO:0000259" key="2">
    <source>
        <dbReference type="Pfam" id="PF13115"/>
    </source>
</evidence>
<comment type="caution">
    <text evidence="3">The sequence shown here is derived from an EMBL/GenBank/DDBJ whole genome shotgun (WGS) entry which is preliminary data.</text>
</comment>
<dbReference type="Gene3D" id="2.60.40.10">
    <property type="entry name" value="Immunoglobulins"/>
    <property type="match status" value="1"/>
</dbReference>
<evidence type="ECO:0000313" key="4">
    <source>
        <dbReference type="Proteomes" id="UP001595880"/>
    </source>
</evidence>
<feature type="signal peptide" evidence="1">
    <location>
        <begin position="1"/>
        <end position="18"/>
    </location>
</feature>
<feature type="domain" description="YtkA-like" evidence="2">
    <location>
        <begin position="30"/>
        <end position="112"/>
    </location>
</feature>
<feature type="domain" description="YtkA-like" evidence="2">
    <location>
        <begin position="153"/>
        <end position="228"/>
    </location>
</feature>
<gene>
    <name evidence="3" type="ORF">ACFOZ1_03725</name>
</gene>
<evidence type="ECO:0000256" key="1">
    <source>
        <dbReference type="SAM" id="SignalP"/>
    </source>
</evidence>
<sequence>MKKLFIISLVLFFITACGNEQNNEHAEQEEIKGLKTEFELPESADVNQTIELKATVYYGEDLVTDADEVNFEYWNTEDSESTTTVESTNHNDGTYTTEVTFDEPGTYEIYAHTTAHELHAMPKKSITIEGEATKEHEHSVQHDEEEEHHHNENLIINMQPIETPQIEKNVSIAVTLTLNEEPLTEARVRYEIFNETEEVHEWIDAKEEENGMYTADHTFTQHGKYTIVTHVNNESGLHEHSETEIEVVE</sequence>
<organism evidence="3 4">
    <name type="scientific">Gracilibacillus marinus</name>
    <dbReference type="NCBI Taxonomy" id="630535"/>
    <lineage>
        <taxon>Bacteria</taxon>
        <taxon>Bacillati</taxon>
        <taxon>Bacillota</taxon>
        <taxon>Bacilli</taxon>
        <taxon>Bacillales</taxon>
        <taxon>Bacillaceae</taxon>
        <taxon>Gracilibacillus</taxon>
    </lineage>
</organism>
<dbReference type="PROSITE" id="PS51257">
    <property type="entry name" value="PROKAR_LIPOPROTEIN"/>
    <property type="match status" value="1"/>
</dbReference>
<dbReference type="InterPro" id="IPR013783">
    <property type="entry name" value="Ig-like_fold"/>
</dbReference>
<accession>A0ABV8VTA5</accession>
<dbReference type="RefSeq" id="WP_390196024.1">
    <property type="nucleotide sequence ID" value="NZ_JBHSDV010000001.1"/>
</dbReference>
<keyword evidence="1" id="KW-0732">Signal</keyword>
<protein>
    <submittedName>
        <fullName evidence="3">FixH family protein</fullName>
    </submittedName>
</protein>
<dbReference type="Proteomes" id="UP001595880">
    <property type="component" value="Unassembled WGS sequence"/>
</dbReference>
<proteinExistence type="predicted"/>
<dbReference type="Pfam" id="PF13115">
    <property type="entry name" value="YtkA"/>
    <property type="match status" value="2"/>
</dbReference>
<feature type="chain" id="PRO_5047342486" evidence="1">
    <location>
        <begin position="19"/>
        <end position="249"/>
    </location>
</feature>
<reference evidence="4" key="1">
    <citation type="journal article" date="2019" name="Int. J. Syst. Evol. Microbiol.">
        <title>The Global Catalogue of Microorganisms (GCM) 10K type strain sequencing project: providing services to taxonomists for standard genome sequencing and annotation.</title>
        <authorList>
            <consortium name="The Broad Institute Genomics Platform"/>
            <consortium name="The Broad Institute Genome Sequencing Center for Infectious Disease"/>
            <person name="Wu L."/>
            <person name="Ma J."/>
        </authorList>
    </citation>
    <scope>NUCLEOTIDE SEQUENCE [LARGE SCALE GENOMIC DNA]</scope>
    <source>
        <strain evidence="4">KACC 14058</strain>
    </source>
</reference>
<name>A0ABV8VTA5_9BACI</name>
<dbReference type="InterPro" id="IPR032693">
    <property type="entry name" value="YtkA-like_dom"/>
</dbReference>
<dbReference type="EMBL" id="JBHSDV010000001">
    <property type="protein sequence ID" value="MFC4386914.1"/>
    <property type="molecule type" value="Genomic_DNA"/>
</dbReference>